<evidence type="ECO:0000256" key="4">
    <source>
        <dbReference type="ARBA" id="ARBA00021268"/>
    </source>
</evidence>
<feature type="binding site" evidence="11">
    <location>
        <begin position="249"/>
        <end position="251"/>
    </location>
    <ligand>
        <name>acetyl-CoA</name>
        <dbReference type="ChEBI" id="CHEBI:57288"/>
    </ligand>
</feature>
<comment type="subcellular location">
    <subcellularLocation>
        <location evidence="9">Cytoplasm</location>
    </subcellularLocation>
    <subcellularLocation>
        <location evidence="1 9">Nucleus</location>
    </subcellularLocation>
</comment>
<feature type="binding site" evidence="11">
    <location>
        <position position="287"/>
    </location>
    <ligand>
        <name>acetyl-CoA</name>
        <dbReference type="ChEBI" id="CHEBI:57288"/>
    </ligand>
</feature>
<comment type="subunit">
    <text evidence="9">Component of the HAT-B complex composed of at least HAT1 and HAT2. The HAT-B complex binds to histone H4 tail.</text>
</comment>
<dbReference type="PANTHER" id="PTHR12046">
    <property type="entry name" value="HISTONE ACETYLTRANSFERASE TYPE B CATALYTIC SUBUNIT"/>
    <property type="match status" value="1"/>
</dbReference>
<dbReference type="InterPro" id="IPR016181">
    <property type="entry name" value="Acyl_CoA_acyltransferase"/>
</dbReference>
<dbReference type="Proteomes" id="UP000275772">
    <property type="component" value="Unassembled WGS sequence"/>
</dbReference>
<keyword evidence="7 9" id="KW-0012">Acyltransferase</keyword>
<evidence type="ECO:0000256" key="9">
    <source>
        <dbReference type="PIRNR" id="PIRNR038084"/>
    </source>
</evidence>
<accession>A0A383UMU3</accession>
<dbReference type="PIRSF" id="PIRSF038084">
    <property type="entry name" value="HAT-B_cat"/>
    <property type="match status" value="1"/>
</dbReference>
<evidence type="ECO:0000256" key="11">
    <source>
        <dbReference type="PIRSR" id="PIRSR038084-2"/>
    </source>
</evidence>
<evidence type="ECO:0000256" key="10">
    <source>
        <dbReference type="PIRSR" id="PIRSR038084-1"/>
    </source>
</evidence>
<dbReference type="EC" id="2.3.1.48" evidence="3 9"/>
<dbReference type="GO" id="GO:0031509">
    <property type="term" value="P:subtelomeric heterochromatin formation"/>
    <property type="evidence" value="ECO:0007669"/>
    <property type="project" value="InterPro"/>
</dbReference>
<dbReference type="InterPro" id="IPR013523">
    <property type="entry name" value="Hist_AcTrfase_HAT1_C"/>
</dbReference>
<feature type="active site" description="Proton donor/acceptor" evidence="10">
    <location>
        <position position="284"/>
    </location>
</feature>
<dbReference type="InterPro" id="IPR017380">
    <property type="entry name" value="Hist_AcTrfase_B-typ_cat-su"/>
</dbReference>
<evidence type="ECO:0000256" key="12">
    <source>
        <dbReference type="PIRSR" id="PIRSR038084-3"/>
    </source>
</evidence>
<proteinExistence type="inferred from homology"/>
<dbReference type="InterPro" id="IPR019467">
    <property type="entry name" value="Hat1_N"/>
</dbReference>
<evidence type="ECO:0000256" key="2">
    <source>
        <dbReference type="ARBA" id="ARBA00010543"/>
    </source>
</evidence>
<dbReference type="GO" id="GO:0005737">
    <property type="term" value="C:cytoplasm"/>
    <property type="evidence" value="ECO:0007669"/>
    <property type="project" value="UniProtKB-SubCell"/>
</dbReference>
<keyword evidence="6 9" id="KW-0539">Nucleus</keyword>
<organism evidence="14 15">
    <name type="scientific">Blumeria hordei</name>
    <name type="common">Barley powdery mildew</name>
    <name type="synonym">Blumeria graminis f. sp. hordei</name>
    <dbReference type="NCBI Taxonomy" id="2867405"/>
    <lineage>
        <taxon>Eukaryota</taxon>
        <taxon>Fungi</taxon>
        <taxon>Dikarya</taxon>
        <taxon>Ascomycota</taxon>
        <taxon>Pezizomycotina</taxon>
        <taxon>Leotiomycetes</taxon>
        <taxon>Erysiphales</taxon>
        <taxon>Erysiphaceae</taxon>
        <taxon>Blumeria</taxon>
    </lineage>
</organism>
<evidence type="ECO:0000313" key="15">
    <source>
        <dbReference type="Proteomes" id="UP000275772"/>
    </source>
</evidence>
<evidence type="ECO:0000256" key="7">
    <source>
        <dbReference type="ARBA" id="ARBA00023315"/>
    </source>
</evidence>
<dbReference type="Pfam" id="PF10394">
    <property type="entry name" value="Hat1_N"/>
    <property type="match status" value="1"/>
</dbReference>
<dbReference type="GO" id="GO:0000781">
    <property type="term" value="C:chromosome, telomeric region"/>
    <property type="evidence" value="ECO:0007669"/>
    <property type="project" value="GOC"/>
</dbReference>
<dbReference type="InterPro" id="IPR037113">
    <property type="entry name" value="Hat1_N_sf"/>
</dbReference>
<dbReference type="Gene3D" id="3.40.630.30">
    <property type="match status" value="1"/>
</dbReference>
<evidence type="ECO:0000256" key="1">
    <source>
        <dbReference type="ARBA" id="ARBA00004123"/>
    </source>
</evidence>
<evidence type="ECO:0000256" key="8">
    <source>
        <dbReference type="ARBA" id="ARBA00048017"/>
    </source>
</evidence>
<reference evidence="14 15" key="1">
    <citation type="submission" date="2017-11" db="EMBL/GenBank/DDBJ databases">
        <authorList>
            <person name="Kracher B."/>
        </authorList>
    </citation>
    <scope>NUCLEOTIDE SEQUENCE [LARGE SCALE GENOMIC DNA]</scope>
    <source>
        <strain evidence="14 15">RACE1</strain>
    </source>
</reference>
<comment type="function">
    <text evidence="9">Catalytic component of the histone acetylase B (HAT-B) complex. Has intrinsic substrate specificity that modifies lysine in recognition sequence GXGKXG. Involved in DNA double-strand break repair.</text>
</comment>
<protein>
    <recommendedName>
        <fullName evidence="4 9">Histone acetyltransferase type B catalytic subunit</fullName>
        <ecNumber evidence="3 9">2.3.1.48</ecNumber>
    </recommendedName>
</protein>
<name>A0A383UMU3_BLUHO</name>
<dbReference type="Gene3D" id="1.10.10.390">
    <property type="match status" value="1"/>
</dbReference>
<keyword evidence="5 9" id="KW-0808">Transferase</keyword>
<evidence type="ECO:0000256" key="6">
    <source>
        <dbReference type="ARBA" id="ARBA00023242"/>
    </source>
</evidence>
<feature type="site" description="Interaction with histone H4 N-terminus" evidence="12">
    <location>
        <position position="177"/>
    </location>
</feature>
<dbReference type="EMBL" id="UNSH01000029">
    <property type="protein sequence ID" value="SZF00885.1"/>
    <property type="molecule type" value="Genomic_DNA"/>
</dbReference>
<evidence type="ECO:0000313" key="14">
    <source>
        <dbReference type="EMBL" id="SZF00885.1"/>
    </source>
</evidence>
<dbReference type="Pfam" id="PF21184">
    <property type="entry name" value="HAT1_C_fung"/>
    <property type="match status" value="1"/>
</dbReference>
<dbReference type="AlphaFoldDB" id="A0A383UMU3"/>
<comment type="catalytic activity">
    <reaction evidence="8 9">
        <text>L-lysyl-[protein] + acetyl-CoA = N(6)-acetyl-L-lysyl-[protein] + CoA + H(+)</text>
        <dbReference type="Rhea" id="RHEA:45948"/>
        <dbReference type="Rhea" id="RHEA-COMP:9752"/>
        <dbReference type="Rhea" id="RHEA-COMP:10731"/>
        <dbReference type="ChEBI" id="CHEBI:15378"/>
        <dbReference type="ChEBI" id="CHEBI:29969"/>
        <dbReference type="ChEBI" id="CHEBI:57287"/>
        <dbReference type="ChEBI" id="CHEBI:57288"/>
        <dbReference type="ChEBI" id="CHEBI:61930"/>
        <dbReference type="EC" id="2.3.1.48"/>
    </reaction>
</comment>
<dbReference type="GO" id="GO:0004402">
    <property type="term" value="F:histone acetyltransferase activity"/>
    <property type="evidence" value="ECO:0007669"/>
    <property type="project" value="UniProtKB-UniRule"/>
</dbReference>
<dbReference type="GO" id="GO:0042393">
    <property type="term" value="F:histone binding"/>
    <property type="evidence" value="ECO:0007669"/>
    <property type="project" value="InterPro"/>
</dbReference>
<feature type="region of interest" description="Interaction with histone H4 N-terminus" evidence="11">
    <location>
        <begin position="45"/>
        <end position="47"/>
    </location>
</feature>
<evidence type="ECO:0000259" key="13">
    <source>
        <dbReference type="Pfam" id="PF10394"/>
    </source>
</evidence>
<evidence type="ECO:0000256" key="5">
    <source>
        <dbReference type="ARBA" id="ARBA00022679"/>
    </source>
</evidence>
<feature type="region of interest" description="Interaction with histone H4 N-terminus" evidence="11">
    <location>
        <begin position="209"/>
        <end position="211"/>
    </location>
</feature>
<dbReference type="VEuPathDB" id="FungiDB:BLGHR1_11634"/>
<feature type="binding site" evidence="11">
    <location>
        <begin position="256"/>
        <end position="262"/>
    </location>
    <ligand>
        <name>acetyl-CoA</name>
        <dbReference type="ChEBI" id="CHEBI:57288"/>
    </ligand>
</feature>
<dbReference type="SUPFAM" id="SSF55729">
    <property type="entry name" value="Acyl-CoA N-acyltransferases (Nat)"/>
    <property type="match status" value="1"/>
</dbReference>
<comment type="similarity">
    <text evidence="2 9">Belongs to the HAT1 family.</text>
</comment>
<gene>
    <name evidence="14" type="ORF">BLGHR1_11634</name>
</gene>
<dbReference type="GO" id="GO:0005634">
    <property type="term" value="C:nucleus"/>
    <property type="evidence" value="ECO:0007669"/>
    <property type="project" value="UniProtKB-SubCell"/>
</dbReference>
<feature type="domain" description="Histone acetyl transferase HAT1 N-terminal" evidence="13">
    <location>
        <begin position="8"/>
        <end position="165"/>
    </location>
</feature>
<evidence type="ECO:0000256" key="3">
    <source>
        <dbReference type="ARBA" id="ARBA00013184"/>
    </source>
</evidence>
<sequence length="472" mass="54518">METNSAEWSTSSTDAIEISLVVPSEGGSKSLHTFKPTTTSSIFGEDETISGYQGLKINIRYNACDMRPGLQIMYKKKTKTANDRNTLNLKDVLESYLPRSAFDKTAIFDAAIQDSSYTSWKPPGDLWKTIQSGNQTYEVWKGNLADLAVQKTVKRIQILVSFFIEGGTPIELKEPEWSLRRWTVFFLYHKKKVCPNVPPYIFMGYSTIYQYFFVQPAKAPSKMETHNFVLPLHHLPLSLLPCRSRISQFIILPPFQSGGNGSRFYNAIFDYYLKDNQTVELTVEDPNEAFDDMRDLNDLARLRMIPEFVKIKLNSSLNVSRNSEIPREIVNTSALEDLRKSIKIAPRQFSRVYEMQLLSQLSSPQNHLKPGDPSKNESKSNRYEYRLWKLLVKSRLFHHNRDSLIQLDYADRIEKLEQTLWNVENDYQRLLKAYDKRSSPKVAESLHPVVDHKRLSSDDVIEDNHVNKKAKI</sequence>
<keyword evidence="9" id="KW-0963">Cytoplasm</keyword>
<dbReference type="Gene3D" id="3.90.360.10">
    <property type="entry name" value="Histone acetyl transferase 1 (HAT1), N-terminal domain"/>
    <property type="match status" value="1"/>
</dbReference>